<gene>
    <name evidence="2" type="ORF">LPB19_11680</name>
</gene>
<keyword evidence="1" id="KW-0732">Signal</keyword>
<keyword evidence="3" id="KW-1185">Reference proteome</keyword>
<dbReference type="PANTHER" id="PTHR37953:SF1">
    <property type="entry name" value="UPF0127 PROTEIN MJ1496"/>
    <property type="match status" value="1"/>
</dbReference>
<accession>A0ABX7MNM1</accession>
<evidence type="ECO:0000313" key="3">
    <source>
        <dbReference type="Proteomes" id="UP000663555"/>
    </source>
</evidence>
<dbReference type="Pfam" id="PF02643">
    <property type="entry name" value="DUF192"/>
    <property type="match status" value="1"/>
</dbReference>
<dbReference type="PROSITE" id="PS51257">
    <property type="entry name" value="PROKAR_LIPOPROTEIN"/>
    <property type="match status" value="1"/>
</dbReference>
<proteinExistence type="predicted"/>
<evidence type="ECO:0000313" key="2">
    <source>
        <dbReference type="EMBL" id="QSP93856.1"/>
    </source>
</evidence>
<evidence type="ECO:0000256" key="1">
    <source>
        <dbReference type="SAM" id="SignalP"/>
    </source>
</evidence>
<dbReference type="InterPro" id="IPR038695">
    <property type="entry name" value="Saro_0823-like_sf"/>
</dbReference>
<reference evidence="2 3" key="1">
    <citation type="submission" date="2021-03" db="EMBL/GenBank/DDBJ databases">
        <title>Genome sequencing of Marinobacter sp. LPB0319.</title>
        <authorList>
            <person name="Kim J."/>
        </authorList>
    </citation>
    <scope>NUCLEOTIDE SEQUENCE [LARGE SCALE GENOMIC DNA]</scope>
    <source>
        <strain evidence="2 3">LPB0319</strain>
    </source>
</reference>
<dbReference type="Gene3D" id="2.60.120.1140">
    <property type="entry name" value="Protein of unknown function DUF192"/>
    <property type="match status" value="1"/>
</dbReference>
<dbReference type="Proteomes" id="UP000663555">
    <property type="component" value="Chromosome"/>
</dbReference>
<dbReference type="RefSeq" id="WP_206643078.1">
    <property type="nucleotide sequence ID" value="NZ_CP071247.1"/>
</dbReference>
<name>A0ABX7MNM1_9GAMM</name>
<dbReference type="EMBL" id="CP071247">
    <property type="protein sequence ID" value="QSP93856.1"/>
    <property type="molecule type" value="Genomic_DNA"/>
</dbReference>
<protein>
    <submittedName>
        <fullName evidence="2">DUF192 domain-containing protein</fullName>
    </submittedName>
</protein>
<dbReference type="PANTHER" id="PTHR37953">
    <property type="entry name" value="UPF0127 PROTEIN MJ1496"/>
    <property type="match status" value="1"/>
</dbReference>
<feature type="signal peptide" evidence="1">
    <location>
        <begin position="1"/>
        <end position="22"/>
    </location>
</feature>
<organism evidence="2 3">
    <name type="scientific">Marinobacter salinisoli</name>
    <dbReference type="NCBI Taxonomy" id="2769486"/>
    <lineage>
        <taxon>Bacteria</taxon>
        <taxon>Pseudomonadati</taxon>
        <taxon>Pseudomonadota</taxon>
        <taxon>Gammaproteobacteria</taxon>
        <taxon>Pseudomonadales</taxon>
        <taxon>Marinobacteraceae</taxon>
        <taxon>Marinobacter</taxon>
    </lineage>
</organism>
<sequence>MKKRLRASAACVLLSVSVSGCAANSSTPQAELPIERACFVTDEVRVPVLLEVARKPEQRQTGLMARTSLPADQGMMFVYPSTQQPDRGFWMYNTLLELDIAYLNETGTISAIRRMTPCPPAQGFDCPTYPAGVPFTYAVEMNAGFFEKHGVEVGDKLMVQKNQCNPE</sequence>
<dbReference type="InterPro" id="IPR003795">
    <property type="entry name" value="DUF192"/>
</dbReference>
<feature type="chain" id="PRO_5046484298" evidence="1">
    <location>
        <begin position="23"/>
        <end position="167"/>
    </location>
</feature>